<evidence type="ECO:0000313" key="3">
    <source>
        <dbReference type="Proteomes" id="UP001152622"/>
    </source>
</evidence>
<dbReference type="EMBL" id="JAINUF010000002">
    <property type="protein sequence ID" value="KAJ8376920.1"/>
    <property type="molecule type" value="Genomic_DNA"/>
</dbReference>
<feature type="region of interest" description="Disordered" evidence="1">
    <location>
        <begin position="1"/>
        <end position="22"/>
    </location>
</feature>
<organism evidence="2 3">
    <name type="scientific">Synaphobranchus kaupii</name>
    <name type="common">Kaup's arrowtooth eel</name>
    <dbReference type="NCBI Taxonomy" id="118154"/>
    <lineage>
        <taxon>Eukaryota</taxon>
        <taxon>Metazoa</taxon>
        <taxon>Chordata</taxon>
        <taxon>Craniata</taxon>
        <taxon>Vertebrata</taxon>
        <taxon>Euteleostomi</taxon>
        <taxon>Actinopterygii</taxon>
        <taxon>Neopterygii</taxon>
        <taxon>Teleostei</taxon>
        <taxon>Anguilliformes</taxon>
        <taxon>Synaphobranchidae</taxon>
        <taxon>Synaphobranchus</taxon>
    </lineage>
</organism>
<gene>
    <name evidence="2" type="ORF">SKAU_G00075000</name>
</gene>
<sequence length="165" mass="17321">MEEGDGRGALMMTGAEPGDCQTGPGVGIERLATEAGTVLGFSGRGADGGGGLRAVIKTLADPGFEGVGFAIMKIVNGDKMGKKHAAFLLPVRAELAATPLLPVVTLLWPRSLPALALEGAKPASKRYFKSDNIRRGRRSVNLPLNRLNQDYGRLPAAEVPQAHHV</sequence>
<comment type="caution">
    <text evidence="2">The sequence shown here is derived from an EMBL/GenBank/DDBJ whole genome shotgun (WGS) entry which is preliminary data.</text>
</comment>
<dbReference type="Proteomes" id="UP001152622">
    <property type="component" value="Chromosome 2"/>
</dbReference>
<name>A0A9Q1JC30_SYNKA</name>
<reference evidence="2" key="1">
    <citation type="journal article" date="2023" name="Science">
        <title>Genome structures resolve the early diversification of teleost fishes.</title>
        <authorList>
            <person name="Parey E."/>
            <person name="Louis A."/>
            <person name="Montfort J."/>
            <person name="Bouchez O."/>
            <person name="Roques C."/>
            <person name="Iampietro C."/>
            <person name="Lluch J."/>
            <person name="Castinel A."/>
            <person name="Donnadieu C."/>
            <person name="Desvignes T."/>
            <person name="Floi Bucao C."/>
            <person name="Jouanno E."/>
            <person name="Wen M."/>
            <person name="Mejri S."/>
            <person name="Dirks R."/>
            <person name="Jansen H."/>
            <person name="Henkel C."/>
            <person name="Chen W.J."/>
            <person name="Zahm M."/>
            <person name="Cabau C."/>
            <person name="Klopp C."/>
            <person name="Thompson A.W."/>
            <person name="Robinson-Rechavi M."/>
            <person name="Braasch I."/>
            <person name="Lecointre G."/>
            <person name="Bobe J."/>
            <person name="Postlethwait J.H."/>
            <person name="Berthelot C."/>
            <person name="Roest Crollius H."/>
            <person name="Guiguen Y."/>
        </authorList>
    </citation>
    <scope>NUCLEOTIDE SEQUENCE</scope>
    <source>
        <strain evidence="2">WJC10195</strain>
    </source>
</reference>
<accession>A0A9Q1JC30</accession>
<dbReference type="AlphaFoldDB" id="A0A9Q1JC30"/>
<evidence type="ECO:0000313" key="2">
    <source>
        <dbReference type="EMBL" id="KAJ8376920.1"/>
    </source>
</evidence>
<proteinExistence type="predicted"/>
<keyword evidence="3" id="KW-1185">Reference proteome</keyword>
<evidence type="ECO:0000256" key="1">
    <source>
        <dbReference type="SAM" id="MobiDB-lite"/>
    </source>
</evidence>
<protein>
    <submittedName>
        <fullName evidence="2">Uncharacterized protein</fullName>
    </submittedName>
</protein>